<evidence type="ECO:0000259" key="1">
    <source>
        <dbReference type="Pfam" id="PF05699"/>
    </source>
</evidence>
<dbReference type="PANTHER" id="PTHR46289:SF17">
    <property type="entry name" value="HAT C-TERMINAL DIMERISATION DOMAIN-CONTAINING PROTEIN"/>
    <property type="match status" value="1"/>
</dbReference>
<dbReference type="SUPFAM" id="SSF53098">
    <property type="entry name" value="Ribonuclease H-like"/>
    <property type="match status" value="1"/>
</dbReference>
<dbReference type="InterPro" id="IPR052958">
    <property type="entry name" value="IFN-induced_PKR_regulator"/>
</dbReference>
<comment type="caution">
    <text evidence="2">The sequence shown here is derived from an EMBL/GenBank/DDBJ whole genome shotgun (WGS) entry which is preliminary data.</text>
</comment>
<dbReference type="InterPro" id="IPR012337">
    <property type="entry name" value="RNaseH-like_sf"/>
</dbReference>
<feature type="domain" description="HAT C-terminal dimerisation" evidence="1">
    <location>
        <begin position="372"/>
        <end position="431"/>
    </location>
</feature>
<evidence type="ECO:0000313" key="3">
    <source>
        <dbReference type="Proteomes" id="UP000478052"/>
    </source>
</evidence>
<dbReference type="AlphaFoldDB" id="A0A6G0YBR0"/>
<organism evidence="2 3">
    <name type="scientific">Aphis craccivora</name>
    <name type="common">Cowpea aphid</name>
    <dbReference type="NCBI Taxonomy" id="307492"/>
    <lineage>
        <taxon>Eukaryota</taxon>
        <taxon>Metazoa</taxon>
        <taxon>Ecdysozoa</taxon>
        <taxon>Arthropoda</taxon>
        <taxon>Hexapoda</taxon>
        <taxon>Insecta</taxon>
        <taxon>Pterygota</taxon>
        <taxon>Neoptera</taxon>
        <taxon>Paraneoptera</taxon>
        <taxon>Hemiptera</taxon>
        <taxon>Sternorrhyncha</taxon>
        <taxon>Aphidomorpha</taxon>
        <taxon>Aphidoidea</taxon>
        <taxon>Aphididae</taxon>
        <taxon>Aphidini</taxon>
        <taxon>Aphis</taxon>
        <taxon>Aphis</taxon>
    </lineage>
</organism>
<gene>
    <name evidence="2" type="ORF">FWK35_00019144</name>
</gene>
<evidence type="ECO:0000313" key="2">
    <source>
        <dbReference type="EMBL" id="KAF0752713.1"/>
    </source>
</evidence>
<dbReference type="Pfam" id="PF05699">
    <property type="entry name" value="Dimer_Tnp_hAT"/>
    <property type="match status" value="1"/>
</dbReference>
<dbReference type="GO" id="GO:0046983">
    <property type="term" value="F:protein dimerization activity"/>
    <property type="evidence" value="ECO:0007669"/>
    <property type="project" value="InterPro"/>
</dbReference>
<dbReference type="Proteomes" id="UP000478052">
    <property type="component" value="Unassembled WGS sequence"/>
</dbReference>
<reference evidence="2 3" key="1">
    <citation type="submission" date="2019-08" db="EMBL/GenBank/DDBJ databases">
        <title>Whole genome of Aphis craccivora.</title>
        <authorList>
            <person name="Voronova N.V."/>
            <person name="Shulinski R.S."/>
            <person name="Bandarenka Y.V."/>
            <person name="Zhorov D.G."/>
            <person name="Warner D."/>
        </authorList>
    </citation>
    <scope>NUCLEOTIDE SEQUENCE [LARGE SCALE GENOMIC DNA]</scope>
    <source>
        <strain evidence="2">180601</strain>
        <tissue evidence="2">Whole Body</tissue>
    </source>
</reference>
<sequence>LCIRYVFHNKVQEDFLILVIVENTSGFNLSKVILHQLDDFGLNIKYLRGQGYDGGANMSGKYQGVQAQILKIQHLALYTHCASHCLNLTCSIVLIRNVVGNIQEVITFFRSSPKRILLLKTTLMKVLSNSKSCRLKSVCETRWIERHDAIIQFLELYDTIINCLDELGNSNEETTSTTCKANNLLNCMLKFEFLITLQVLTELFSITLPLSKQLQNQNVEYFQSLKMVKTVVEEFENKRKNDIQSFNSIYTKSLTLADMHKIKVKKSRTCSRQINRENILTNDPKEYFHYLISDIKNRFVGDGHETIMYLQYLIPFFLREDTDIEKMIESAKFFIDDLIGSIEEIRGEITLWKKFWKSQLDKPKTAIETLIHASEFYPNIKELLKIICVIPVTTCTAERTFSSLRRTKTYLRSTIGEDRLNGLMLLNIHRDIKITPDEVIEEFSKKHTRKLQLQYIMVTPVKIFCIRACTHV</sequence>
<feature type="non-terminal residue" evidence="2">
    <location>
        <position position="472"/>
    </location>
</feature>
<name>A0A6G0YBR0_APHCR</name>
<dbReference type="PANTHER" id="PTHR46289">
    <property type="entry name" value="52 KDA REPRESSOR OF THE INHIBITOR OF THE PROTEIN KINASE-LIKE PROTEIN-RELATED"/>
    <property type="match status" value="1"/>
</dbReference>
<dbReference type="OrthoDB" id="6624244at2759"/>
<keyword evidence="3" id="KW-1185">Reference proteome</keyword>
<dbReference type="InterPro" id="IPR008906">
    <property type="entry name" value="HATC_C_dom"/>
</dbReference>
<proteinExistence type="predicted"/>
<dbReference type="EMBL" id="VUJU01004956">
    <property type="protein sequence ID" value="KAF0752713.1"/>
    <property type="molecule type" value="Genomic_DNA"/>
</dbReference>
<feature type="non-terminal residue" evidence="2">
    <location>
        <position position="1"/>
    </location>
</feature>
<accession>A0A6G0YBR0</accession>
<protein>
    <submittedName>
        <fullName evidence="2">52 kDa repressor of the inhibitor of the protein kinase-like</fullName>
    </submittedName>
</protein>